<dbReference type="KEGG" id="mrtj:KHC33_10665"/>
<accession>A0A8E7AZ09</accession>
<proteinExistence type="predicted"/>
<evidence type="ECO:0000313" key="2">
    <source>
        <dbReference type="Proteomes" id="UP000680656"/>
    </source>
</evidence>
<protein>
    <submittedName>
        <fullName evidence="1">Uncharacterized protein</fullName>
    </submittedName>
</protein>
<dbReference type="GeneID" id="65097651"/>
<organism evidence="1 2">
    <name type="scientific">Methanospirillum purgamenti</name>
    <dbReference type="NCBI Taxonomy" id="2834276"/>
    <lineage>
        <taxon>Archaea</taxon>
        <taxon>Methanobacteriati</taxon>
        <taxon>Methanobacteriota</taxon>
        <taxon>Stenosarchaea group</taxon>
        <taxon>Methanomicrobia</taxon>
        <taxon>Methanomicrobiales</taxon>
        <taxon>Methanospirillaceae</taxon>
        <taxon>Methanospirillum</taxon>
    </lineage>
</organism>
<reference evidence="1 2" key="1">
    <citation type="submission" date="2021-05" db="EMBL/GenBank/DDBJ databases">
        <title>A novel Methanospirillum isolate from a pyrite-forming mixed culture.</title>
        <authorList>
            <person name="Bunk B."/>
            <person name="Sproer C."/>
            <person name="Spring S."/>
            <person name="Pester M."/>
        </authorList>
    </citation>
    <scope>NUCLEOTIDE SEQUENCE [LARGE SCALE GENOMIC DNA]</scope>
    <source>
        <strain evidence="1 2">J.3.6.1-F.2.7.3</strain>
    </source>
</reference>
<dbReference type="Proteomes" id="UP000680656">
    <property type="component" value="Chromosome"/>
</dbReference>
<sequence length="80" mass="8609">MGNIVNIKGIVSASYPKEHKFILSDSIGCVTCSAVRKNSEILPVTFSGKIPDKREIVLVVGKLIRGEGDTFSINATSVKM</sequence>
<evidence type="ECO:0000313" key="1">
    <source>
        <dbReference type="EMBL" id="QVV87804.1"/>
    </source>
</evidence>
<dbReference type="RefSeq" id="WP_214418624.1">
    <property type="nucleotide sequence ID" value="NZ_CP075546.1"/>
</dbReference>
<dbReference type="AlphaFoldDB" id="A0A8E7AZ09"/>
<gene>
    <name evidence="1" type="ORF">KHC33_10665</name>
</gene>
<keyword evidence="2" id="KW-1185">Reference proteome</keyword>
<dbReference type="EMBL" id="CP075546">
    <property type="protein sequence ID" value="QVV87804.1"/>
    <property type="molecule type" value="Genomic_DNA"/>
</dbReference>
<name>A0A8E7AZ09_9EURY</name>